<dbReference type="EMBL" id="JAVIDL010000003">
    <property type="protein sequence ID" value="MDQ8934638.1"/>
    <property type="molecule type" value="Genomic_DNA"/>
</dbReference>
<name>A0AAW8J685_9GAMM</name>
<dbReference type="RefSeq" id="WP_308980796.1">
    <property type="nucleotide sequence ID" value="NZ_JAVIDL010000003.1"/>
</dbReference>
<comment type="caution">
    <text evidence="1">The sequence shown here is derived from an EMBL/GenBank/DDBJ whole genome shotgun (WGS) entry which is preliminary data.</text>
</comment>
<gene>
    <name evidence="1" type="ORF">RFH47_02645</name>
</gene>
<organism evidence="1 2">
    <name type="scientific">Acinetobacter rudis</name>
    <dbReference type="NCBI Taxonomy" id="632955"/>
    <lineage>
        <taxon>Bacteria</taxon>
        <taxon>Pseudomonadati</taxon>
        <taxon>Pseudomonadota</taxon>
        <taxon>Gammaproteobacteria</taxon>
        <taxon>Moraxellales</taxon>
        <taxon>Moraxellaceae</taxon>
        <taxon>Acinetobacter</taxon>
    </lineage>
</organism>
<reference evidence="1" key="1">
    <citation type="submission" date="2023-08" db="EMBL/GenBank/DDBJ databases">
        <title>Emergence of clinically-relevant ST2 carbapenem-resistant Acinetobacter baumannii strains in hospital sewages in Zhejiang, East of China.</title>
        <authorList>
            <person name="Kaichao C."/>
            <person name="Zhang R."/>
        </authorList>
    </citation>
    <scope>NUCLEOTIDE SEQUENCE</scope>
    <source>
        <strain evidence="1">M-RB-37</strain>
    </source>
</reference>
<sequence>MIKYFVFVILFLLAGCGAKVERVYDGQKTVKVSLGDRLFLVPKKYIDITSVPVPNPIVRGQYGSMNAYFYWPNLEGLSDSDEQQRFGRFNHYVVSMQWQLLKNVDVQTKTIVENIEHNYHVITEGKNCAWNGLTDCKYIYNSLDQTYFFVGKDKQMNSFMIRCHSETLLMDDYEVCNFEMDYFDRGLNISGLVSSSFIRIERFPQIIEQMKTFLNQWEQKSKE</sequence>
<dbReference type="PROSITE" id="PS51257">
    <property type="entry name" value="PROKAR_LIPOPROTEIN"/>
    <property type="match status" value="1"/>
</dbReference>
<accession>A0AAW8J685</accession>
<evidence type="ECO:0000313" key="1">
    <source>
        <dbReference type="EMBL" id="MDQ8934638.1"/>
    </source>
</evidence>
<dbReference type="Proteomes" id="UP001243844">
    <property type="component" value="Unassembled WGS sequence"/>
</dbReference>
<evidence type="ECO:0000313" key="2">
    <source>
        <dbReference type="Proteomes" id="UP001243844"/>
    </source>
</evidence>
<proteinExistence type="predicted"/>
<dbReference type="AlphaFoldDB" id="A0AAW8J685"/>
<protein>
    <recommendedName>
        <fullName evidence="3">Lipoprotein</fullName>
    </recommendedName>
</protein>
<evidence type="ECO:0008006" key="3">
    <source>
        <dbReference type="Google" id="ProtNLM"/>
    </source>
</evidence>